<evidence type="ECO:0000313" key="2">
    <source>
        <dbReference type="EMBL" id="EEE50770.1"/>
    </source>
</evidence>
<feature type="region of interest" description="Disordered" evidence="1">
    <location>
        <begin position="63"/>
        <end position="91"/>
    </location>
</feature>
<sequence>MADVAADGSFEVGQAPAPHVDMSPEGGIHAEERLLEITGEVDPTKEADRVCNTVLAMDEGALSLESGTNSRSDEDKIPSGGAVSSKRRRLF</sequence>
<dbReference type="AlphaFoldDB" id="A0A8J8XLE5"/>
<dbReference type="EMBL" id="CM000147">
    <property type="protein sequence ID" value="EEE50770.1"/>
    <property type="molecule type" value="Genomic_DNA"/>
</dbReference>
<gene>
    <name evidence="2" type="ORF">OsJ_31124</name>
</gene>
<reference evidence="2" key="2">
    <citation type="submission" date="2008-12" db="EMBL/GenBank/DDBJ databases">
        <title>Improved gene annotation of the rice (Oryza sativa) genomes.</title>
        <authorList>
            <person name="Wang J."/>
            <person name="Li R."/>
            <person name="Fan W."/>
            <person name="Huang Q."/>
            <person name="Zhang J."/>
            <person name="Zhou Y."/>
            <person name="Hu Y."/>
            <person name="Zi S."/>
            <person name="Li J."/>
            <person name="Ni P."/>
            <person name="Zheng H."/>
            <person name="Zhang Y."/>
            <person name="Zhao M."/>
            <person name="Hao Q."/>
            <person name="McDermott J."/>
            <person name="Samudrala R."/>
            <person name="Kristiansen K."/>
            <person name="Wong G.K.-S."/>
        </authorList>
    </citation>
    <scope>NUCLEOTIDE SEQUENCE</scope>
</reference>
<dbReference type="Proteomes" id="UP000007752">
    <property type="component" value="Chromosome 10"/>
</dbReference>
<organism evidence="2">
    <name type="scientific">Oryza sativa subsp. japonica</name>
    <name type="common">Rice</name>
    <dbReference type="NCBI Taxonomy" id="39947"/>
    <lineage>
        <taxon>Eukaryota</taxon>
        <taxon>Viridiplantae</taxon>
        <taxon>Streptophyta</taxon>
        <taxon>Embryophyta</taxon>
        <taxon>Tracheophyta</taxon>
        <taxon>Spermatophyta</taxon>
        <taxon>Magnoliopsida</taxon>
        <taxon>Liliopsida</taxon>
        <taxon>Poales</taxon>
        <taxon>Poaceae</taxon>
        <taxon>BOP clade</taxon>
        <taxon>Oryzoideae</taxon>
        <taxon>Oryzeae</taxon>
        <taxon>Oryzinae</taxon>
        <taxon>Oryza</taxon>
        <taxon>Oryza sativa</taxon>
    </lineage>
</organism>
<evidence type="ECO:0000256" key="1">
    <source>
        <dbReference type="SAM" id="MobiDB-lite"/>
    </source>
</evidence>
<name>A0A8J8XLE5_ORYSJ</name>
<feature type="region of interest" description="Disordered" evidence="1">
    <location>
        <begin position="1"/>
        <end position="29"/>
    </location>
</feature>
<proteinExistence type="predicted"/>
<accession>A0A8J8XLE5</accession>
<reference evidence="2" key="1">
    <citation type="journal article" date="2005" name="PLoS Biol.">
        <title>The genomes of Oryza sativa: a history of duplications.</title>
        <authorList>
            <person name="Yu J."/>
            <person name="Wang J."/>
            <person name="Lin W."/>
            <person name="Li S."/>
            <person name="Li H."/>
            <person name="Zhou J."/>
            <person name="Ni P."/>
            <person name="Dong W."/>
            <person name="Hu S."/>
            <person name="Zeng C."/>
            <person name="Zhang J."/>
            <person name="Zhang Y."/>
            <person name="Li R."/>
            <person name="Xu Z."/>
            <person name="Li S."/>
            <person name="Li X."/>
            <person name="Zheng H."/>
            <person name="Cong L."/>
            <person name="Lin L."/>
            <person name="Yin J."/>
            <person name="Geng J."/>
            <person name="Li G."/>
            <person name="Shi J."/>
            <person name="Liu J."/>
            <person name="Lv H."/>
            <person name="Li J."/>
            <person name="Wang J."/>
            <person name="Deng Y."/>
            <person name="Ran L."/>
            <person name="Shi X."/>
            <person name="Wang X."/>
            <person name="Wu Q."/>
            <person name="Li C."/>
            <person name="Ren X."/>
            <person name="Wang J."/>
            <person name="Wang X."/>
            <person name="Li D."/>
            <person name="Liu D."/>
            <person name="Zhang X."/>
            <person name="Ji Z."/>
            <person name="Zhao W."/>
            <person name="Sun Y."/>
            <person name="Zhang Z."/>
            <person name="Bao J."/>
            <person name="Han Y."/>
            <person name="Dong L."/>
            <person name="Ji J."/>
            <person name="Chen P."/>
            <person name="Wu S."/>
            <person name="Liu J."/>
            <person name="Xiao Y."/>
            <person name="Bu D."/>
            <person name="Tan J."/>
            <person name="Yang L."/>
            <person name="Ye C."/>
            <person name="Zhang J."/>
            <person name="Xu J."/>
            <person name="Zhou Y."/>
            <person name="Yu Y."/>
            <person name="Zhang B."/>
            <person name="Zhuang S."/>
            <person name="Wei H."/>
            <person name="Liu B."/>
            <person name="Lei M."/>
            <person name="Yu H."/>
            <person name="Li Y."/>
            <person name="Xu H."/>
            <person name="Wei S."/>
            <person name="He X."/>
            <person name="Fang L."/>
            <person name="Zhang Z."/>
            <person name="Zhang Y."/>
            <person name="Huang X."/>
            <person name="Su Z."/>
            <person name="Tong W."/>
            <person name="Li J."/>
            <person name="Tong Z."/>
            <person name="Li S."/>
            <person name="Ye J."/>
            <person name="Wang L."/>
            <person name="Fang L."/>
            <person name="Lei T."/>
            <person name="Chen C."/>
            <person name="Chen H."/>
            <person name="Xu Z."/>
            <person name="Li H."/>
            <person name="Huang H."/>
            <person name="Zhang F."/>
            <person name="Xu H."/>
            <person name="Li N."/>
            <person name="Zhao C."/>
            <person name="Li S."/>
            <person name="Dong L."/>
            <person name="Huang Y."/>
            <person name="Li L."/>
            <person name="Xi Y."/>
            <person name="Qi Q."/>
            <person name="Li W."/>
            <person name="Zhang B."/>
            <person name="Hu W."/>
            <person name="Zhang Y."/>
            <person name="Tian X."/>
            <person name="Jiao Y."/>
            <person name="Liang X."/>
            <person name="Jin J."/>
            <person name="Gao L."/>
            <person name="Zheng W."/>
            <person name="Hao B."/>
            <person name="Liu S."/>
            <person name="Wang W."/>
            <person name="Yuan L."/>
            <person name="Cao M."/>
            <person name="McDermott J."/>
            <person name="Samudrala R."/>
            <person name="Wang J."/>
            <person name="Wong G.K."/>
            <person name="Yang H."/>
        </authorList>
    </citation>
    <scope>NUCLEOTIDE SEQUENCE [LARGE SCALE GENOMIC DNA]</scope>
</reference>
<protein>
    <submittedName>
        <fullName evidence="2">Uncharacterized protein</fullName>
    </submittedName>
</protein>